<comment type="caution">
    <text evidence="2">The sequence shown here is derived from an EMBL/GenBank/DDBJ whole genome shotgun (WGS) entry which is preliminary data.</text>
</comment>
<organism evidence="2 3">
    <name type="scientific">Aldrovandia affinis</name>
    <dbReference type="NCBI Taxonomy" id="143900"/>
    <lineage>
        <taxon>Eukaryota</taxon>
        <taxon>Metazoa</taxon>
        <taxon>Chordata</taxon>
        <taxon>Craniata</taxon>
        <taxon>Vertebrata</taxon>
        <taxon>Euteleostomi</taxon>
        <taxon>Actinopterygii</taxon>
        <taxon>Neopterygii</taxon>
        <taxon>Teleostei</taxon>
        <taxon>Notacanthiformes</taxon>
        <taxon>Halosauridae</taxon>
        <taxon>Aldrovandia</taxon>
    </lineage>
</organism>
<feature type="region of interest" description="Disordered" evidence="1">
    <location>
        <begin position="1"/>
        <end position="40"/>
    </location>
</feature>
<dbReference type="Proteomes" id="UP001221898">
    <property type="component" value="Unassembled WGS sequence"/>
</dbReference>
<accession>A0AAD7WIX2</accession>
<evidence type="ECO:0000256" key="1">
    <source>
        <dbReference type="SAM" id="MobiDB-lite"/>
    </source>
</evidence>
<feature type="compositionally biased region" description="Basic residues" evidence="1">
    <location>
        <begin position="1"/>
        <end position="13"/>
    </location>
</feature>
<keyword evidence="3" id="KW-1185">Reference proteome</keyword>
<proteinExistence type="predicted"/>
<dbReference type="EMBL" id="JAINUG010000095">
    <property type="protein sequence ID" value="KAJ8397724.1"/>
    <property type="molecule type" value="Genomic_DNA"/>
</dbReference>
<protein>
    <submittedName>
        <fullName evidence="2">Uncharacterized protein</fullName>
    </submittedName>
</protein>
<evidence type="ECO:0000313" key="3">
    <source>
        <dbReference type="Proteomes" id="UP001221898"/>
    </source>
</evidence>
<sequence length="182" mass="19740">MDRNHSAQRKARSGRTGLTQPNGSCGKKGMRTTPPGRRILSPLRSSSISMLRLRAPRTRPPQTLTLCAPPALPLLPPTPPVQGLVYILKEPPLSCLVAAAASKQRVFISQSGGLVFPLPYSVDGRYIDCRETPAMLPGALEQRSGSLMSPRSIGTFSAMKPREKAIRLNLQDAAATALYPWR</sequence>
<dbReference type="AlphaFoldDB" id="A0AAD7WIX2"/>
<evidence type="ECO:0000313" key="2">
    <source>
        <dbReference type="EMBL" id="KAJ8397724.1"/>
    </source>
</evidence>
<reference evidence="2" key="1">
    <citation type="journal article" date="2023" name="Science">
        <title>Genome structures resolve the early diversification of teleost fishes.</title>
        <authorList>
            <person name="Parey E."/>
            <person name="Louis A."/>
            <person name="Montfort J."/>
            <person name="Bouchez O."/>
            <person name="Roques C."/>
            <person name="Iampietro C."/>
            <person name="Lluch J."/>
            <person name="Castinel A."/>
            <person name="Donnadieu C."/>
            <person name="Desvignes T."/>
            <person name="Floi Bucao C."/>
            <person name="Jouanno E."/>
            <person name="Wen M."/>
            <person name="Mejri S."/>
            <person name="Dirks R."/>
            <person name="Jansen H."/>
            <person name="Henkel C."/>
            <person name="Chen W.J."/>
            <person name="Zahm M."/>
            <person name="Cabau C."/>
            <person name="Klopp C."/>
            <person name="Thompson A.W."/>
            <person name="Robinson-Rechavi M."/>
            <person name="Braasch I."/>
            <person name="Lecointre G."/>
            <person name="Bobe J."/>
            <person name="Postlethwait J.H."/>
            <person name="Berthelot C."/>
            <person name="Roest Crollius H."/>
            <person name="Guiguen Y."/>
        </authorList>
    </citation>
    <scope>NUCLEOTIDE SEQUENCE</scope>
    <source>
        <strain evidence="2">NC1722</strain>
    </source>
</reference>
<gene>
    <name evidence="2" type="ORF">AAFF_G00434130</name>
</gene>
<name>A0AAD7WIX2_9TELE</name>